<reference evidence="5" key="2">
    <citation type="submission" date="2020-05" db="UniProtKB">
        <authorList>
            <consortium name="EnsemblMetazoa"/>
        </authorList>
    </citation>
    <scope>IDENTIFICATION</scope>
    <source>
        <strain evidence="5">IAEA</strain>
    </source>
</reference>
<dbReference type="InterPro" id="IPR001810">
    <property type="entry name" value="F-box_dom"/>
</dbReference>
<keyword evidence="1" id="KW-0833">Ubl conjugation pathway</keyword>
<dbReference type="SUPFAM" id="SSF81383">
    <property type="entry name" value="F-box domain"/>
    <property type="match status" value="1"/>
</dbReference>
<sequence length="569" mass="66338">MAFVGDVNDNFIIIDDRAYTEDKILVYNVFLYSIPISIGDDDLNEYFQRYGRIAVLRTRKPSEQDPRYKPTKIGFLNFTDAYAATNVLRKRTHFIKNEPVSVKACDSWHQPNTGQYCSETKMITNDDLTRPTALIFTLNDDCLENICKYLELSDKIQFARACKRFYNVFIMTSKIAYKTLLLDDMRSFTLWQVRQFLEMIGQFVETVKGQIRHKQWMRFAKFFNYYCKNVKSLILYDTVFKARFLRKFLMGMMSLKVLELHCASLNNDCVDILKELPNLRVLRLSLNYDLNGSVLNELPMIEELSLYGSALQPIYLKEICIAMKALRILDVRRCDKLNTMAFRAIAYHCRSLETLKISCYKPRFECIARLPKLKNLELVVETVAMGPELFIELVKHKSDQLESLTLKGEDCINSENVSLICKLKKLKILRCSESNALNNMWLRQLSELSTLEEVDVAGCERITNTGLVDLLRKCRKLKRLNIIRCKQLTEEFILDACNILRVPRRENSLLILAYGSGIDQFAIDRNEIAKCSNFMKLTFDLPQFESRCFDDIDDNHLQPISDQLEEDFF</sequence>
<dbReference type="InterPro" id="IPR036047">
    <property type="entry name" value="F-box-like_dom_sf"/>
</dbReference>
<dbReference type="SMART" id="SM00367">
    <property type="entry name" value="LRR_CC"/>
    <property type="match status" value="3"/>
</dbReference>
<protein>
    <recommendedName>
        <fullName evidence="4">RRM domain-containing protein</fullName>
    </recommendedName>
</protein>
<evidence type="ECO:0000256" key="1">
    <source>
        <dbReference type="ARBA" id="ARBA00022786"/>
    </source>
</evidence>
<dbReference type="Gene3D" id="3.30.70.330">
    <property type="match status" value="1"/>
</dbReference>
<dbReference type="Pfam" id="PF00646">
    <property type="entry name" value="F-box"/>
    <property type="match status" value="1"/>
</dbReference>
<keyword evidence="6" id="KW-1185">Reference proteome</keyword>
<dbReference type="CDD" id="cd09917">
    <property type="entry name" value="F-box_SF"/>
    <property type="match status" value="1"/>
</dbReference>
<dbReference type="GO" id="GO:0019005">
    <property type="term" value="C:SCF ubiquitin ligase complex"/>
    <property type="evidence" value="ECO:0007669"/>
    <property type="project" value="TreeGrafter"/>
</dbReference>
<dbReference type="GO" id="GO:0031146">
    <property type="term" value="P:SCF-dependent proteasomal ubiquitin-dependent protein catabolic process"/>
    <property type="evidence" value="ECO:0007669"/>
    <property type="project" value="TreeGrafter"/>
</dbReference>
<dbReference type="GO" id="GO:0003723">
    <property type="term" value="F:RNA binding"/>
    <property type="evidence" value="ECO:0007669"/>
    <property type="project" value="UniProtKB-UniRule"/>
</dbReference>
<proteinExistence type="predicted"/>
<dbReference type="EMBL" id="JXJN01014727">
    <property type="status" value="NOT_ANNOTATED_CDS"/>
    <property type="molecule type" value="Genomic_DNA"/>
</dbReference>
<evidence type="ECO:0000259" key="4">
    <source>
        <dbReference type="PROSITE" id="PS50102"/>
    </source>
</evidence>
<dbReference type="PROSITE" id="PS50102">
    <property type="entry name" value="RRM"/>
    <property type="match status" value="1"/>
</dbReference>
<evidence type="ECO:0000313" key="6">
    <source>
        <dbReference type="Proteomes" id="UP000092460"/>
    </source>
</evidence>
<dbReference type="InterPro" id="IPR006553">
    <property type="entry name" value="Leu-rich_rpt_Cys-con_subtyp"/>
</dbReference>
<dbReference type="STRING" id="67801.A0A1B0BI06"/>
<dbReference type="Proteomes" id="UP000092460">
    <property type="component" value="Unassembled WGS sequence"/>
</dbReference>
<organism evidence="5 6">
    <name type="scientific">Glossina palpalis gambiensis</name>
    <dbReference type="NCBI Taxonomy" id="67801"/>
    <lineage>
        <taxon>Eukaryota</taxon>
        <taxon>Metazoa</taxon>
        <taxon>Ecdysozoa</taxon>
        <taxon>Arthropoda</taxon>
        <taxon>Hexapoda</taxon>
        <taxon>Insecta</taxon>
        <taxon>Pterygota</taxon>
        <taxon>Neoptera</taxon>
        <taxon>Endopterygota</taxon>
        <taxon>Diptera</taxon>
        <taxon>Brachycera</taxon>
        <taxon>Muscomorpha</taxon>
        <taxon>Hippoboscoidea</taxon>
        <taxon>Glossinidae</taxon>
        <taxon>Glossina</taxon>
    </lineage>
</organism>
<reference evidence="6" key="1">
    <citation type="submission" date="2015-01" db="EMBL/GenBank/DDBJ databases">
        <authorList>
            <person name="Aksoy S."/>
            <person name="Warren W."/>
            <person name="Wilson R.K."/>
        </authorList>
    </citation>
    <scope>NUCLEOTIDE SEQUENCE [LARGE SCALE GENOMIC DNA]</scope>
    <source>
        <strain evidence="6">IAEA</strain>
    </source>
</reference>
<dbReference type="Gene3D" id="3.80.10.10">
    <property type="entry name" value="Ribonuclease Inhibitor"/>
    <property type="match status" value="1"/>
</dbReference>
<dbReference type="SUPFAM" id="SSF54928">
    <property type="entry name" value="RNA-binding domain, RBD"/>
    <property type="match status" value="1"/>
</dbReference>
<evidence type="ECO:0000256" key="2">
    <source>
        <dbReference type="ARBA" id="ARBA00022884"/>
    </source>
</evidence>
<dbReference type="VEuPathDB" id="VectorBase:GPPI030779"/>
<dbReference type="EnsemblMetazoa" id="GPPI030779-RA">
    <property type="protein sequence ID" value="GPPI030779-PA"/>
    <property type="gene ID" value="GPPI030779"/>
</dbReference>
<evidence type="ECO:0000313" key="5">
    <source>
        <dbReference type="EnsemblMetazoa" id="GPPI030779-PA"/>
    </source>
</evidence>
<accession>A0A1B0BI06</accession>
<dbReference type="PANTHER" id="PTHR13318:SF95">
    <property type="entry name" value="F-BOX PROTEIN YLR352W"/>
    <property type="match status" value="1"/>
</dbReference>
<dbReference type="InterPro" id="IPR000504">
    <property type="entry name" value="RRM_dom"/>
</dbReference>
<feature type="domain" description="RRM" evidence="4">
    <location>
        <begin position="27"/>
        <end position="107"/>
    </location>
</feature>
<dbReference type="SMART" id="SM00360">
    <property type="entry name" value="RRM"/>
    <property type="match status" value="1"/>
</dbReference>
<dbReference type="PANTHER" id="PTHR13318">
    <property type="entry name" value="PARTNER OF PAIRED, ISOFORM B-RELATED"/>
    <property type="match status" value="1"/>
</dbReference>
<dbReference type="AlphaFoldDB" id="A0A1B0BI06"/>
<evidence type="ECO:0000256" key="3">
    <source>
        <dbReference type="PROSITE-ProRule" id="PRU00176"/>
    </source>
</evidence>
<dbReference type="SUPFAM" id="SSF52047">
    <property type="entry name" value="RNI-like"/>
    <property type="match status" value="1"/>
</dbReference>
<keyword evidence="2 3" id="KW-0694">RNA-binding</keyword>
<dbReference type="InterPro" id="IPR012677">
    <property type="entry name" value="Nucleotide-bd_a/b_plait_sf"/>
</dbReference>
<dbReference type="InterPro" id="IPR032675">
    <property type="entry name" value="LRR_dom_sf"/>
</dbReference>
<name>A0A1B0BI06_9MUSC</name>
<dbReference type="InterPro" id="IPR035979">
    <property type="entry name" value="RBD_domain_sf"/>
</dbReference>